<dbReference type="Gene3D" id="2.40.420.20">
    <property type="match status" value="1"/>
</dbReference>
<evidence type="ECO:0000313" key="3">
    <source>
        <dbReference type="EMBL" id="QDL36408.1"/>
    </source>
</evidence>
<reference evidence="3 4" key="1">
    <citation type="submission" date="2019-01" db="EMBL/GenBank/DDBJ databases">
        <title>Genomic insights into a novel species Rhodoferax sp.</title>
        <authorList>
            <person name="Jin L."/>
        </authorList>
    </citation>
    <scope>NUCLEOTIDE SEQUENCE [LARGE SCALE GENOMIC DNA]</scope>
    <source>
        <strain evidence="3 4">CHu59-6-5</strain>
    </source>
</reference>
<dbReference type="PANTHER" id="PTHR30097:SF4">
    <property type="entry name" value="SLR6042 PROTEIN"/>
    <property type="match status" value="1"/>
</dbReference>
<protein>
    <submittedName>
        <fullName evidence="3">Metal transporter</fullName>
    </submittedName>
</protein>
<dbReference type="EMBL" id="CP035503">
    <property type="protein sequence ID" value="QDL36408.1"/>
    <property type="molecule type" value="Genomic_DNA"/>
</dbReference>
<dbReference type="GO" id="GO:0030313">
    <property type="term" value="C:cell envelope"/>
    <property type="evidence" value="ECO:0007669"/>
    <property type="project" value="TreeGrafter"/>
</dbReference>
<dbReference type="Proteomes" id="UP000316798">
    <property type="component" value="Chromosome"/>
</dbReference>
<dbReference type="OrthoDB" id="7059230at2"/>
<dbReference type="GO" id="GO:0060003">
    <property type="term" value="P:copper ion export"/>
    <property type="evidence" value="ECO:0007669"/>
    <property type="project" value="TreeGrafter"/>
</dbReference>
<organism evidence="3 4">
    <name type="scientific">Rhodoferax sediminis</name>
    <dbReference type="NCBI Taxonomy" id="2509614"/>
    <lineage>
        <taxon>Bacteria</taxon>
        <taxon>Pseudomonadati</taxon>
        <taxon>Pseudomonadota</taxon>
        <taxon>Betaproteobacteria</taxon>
        <taxon>Burkholderiales</taxon>
        <taxon>Comamonadaceae</taxon>
        <taxon>Rhodoferax</taxon>
    </lineage>
</organism>
<evidence type="ECO:0000313" key="4">
    <source>
        <dbReference type="Proteomes" id="UP000316798"/>
    </source>
</evidence>
<dbReference type="GO" id="GO:0015679">
    <property type="term" value="P:plasma membrane copper ion transport"/>
    <property type="evidence" value="ECO:0007669"/>
    <property type="project" value="TreeGrafter"/>
</dbReference>
<sequence>MKRFTVVIALVVGLLVAAAAGYVIRGYTQARAASSATPASAPQSVTKVNGATVVTVDPATQQHSGIRTQQLSSALYRSEVVASAMVLDLQPLIDLRVRYAAAQAERAATAAQAEVARHEFDRTGALFRDNQNMSLKAYQAAEATYRAELARAEAAMATENNLRGSLRTQFGDSLAQWAMDPRSAAFQRLLNRQDILLRVSVPSGFVGAPPSKIDVSGVDNRRQPAELVARAAQSDPAVPGDAFVYRSAITATGPIAAGTRVSAFLPAPATRAEIGVVVPADALIWYGGQPWAYVKTAPDRFARTPVSISAPANGGYFVTQPIQQGAQVVIQGAQLLLSEELKPRASGSACKDPECD</sequence>
<keyword evidence="2" id="KW-0175">Coiled coil</keyword>
<feature type="coiled-coil region" evidence="2">
    <location>
        <begin position="101"/>
        <end position="155"/>
    </location>
</feature>
<dbReference type="PANTHER" id="PTHR30097">
    <property type="entry name" value="CATION EFFLUX SYSTEM PROTEIN CUSB"/>
    <property type="match status" value="1"/>
</dbReference>
<keyword evidence="4" id="KW-1185">Reference proteome</keyword>
<accession>A0A515D7P3</accession>
<evidence type="ECO:0000256" key="2">
    <source>
        <dbReference type="SAM" id="Coils"/>
    </source>
</evidence>
<dbReference type="RefSeq" id="WP_142817579.1">
    <property type="nucleotide sequence ID" value="NZ_CP035503.1"/>
</dbReference>
<proteinExistence type="predicted"/>
<dbReference type="KEGG" id="rhf:EUB48_03160"/>
<keyword evidence="1" id="KW-0813">Transport</keyword>
<gene>
    <name evidence="3" type="ORF">EUB48_03160</name>
</gene>
<evidence type="ECO:0000256" key="1">
    <source>
        <dbReference type="ARBA" id="ARBA00022448"/>
    </source>
</evidence>
<dbReference type="AlphaFoldDB" id="A0A515D7P3"/>
<dbReference type="InterPro" id="IPR051909">
    <property type="entry name" value="MFP_Cation_Efflux"/>
</dbReference>
<name>A0A515D7P3_9BURK</name>